<keyword evidence="1" id="KW-0433">Leucine-rich repeat</keyword>
<dbReference type="EMBL" id="JADBJN010000001">
    <property type="protein sequence ID" value="KAG5680673.1"/>
    <property type="molecule type" value="Genomic_DNA"/>
</dbReference>
<dbReference type="SMART" id="SM00369">
    <property type="entry name" value="LRR_TYP"/>
    <property type="match status" value="5"/>
</dbReference>
<dbReference type="InterPro" id="IPR003591">
    <property type="entry name" value="Leu-rich_rpt_typical-subtyp"/>
</dbReference>
<keyword evidence="6" id="KW-1185">Reference proteome</keyword>
<name>A0A9J6CER1_POLVA</name>
<dbReference type="PANTHER" id="PTHR24373">
    <property type="entry name" value="SLIT RELATED LEUCINE-RICH REPEAT NEURONAL PROTEIN"/>
    <property type="match status" value="1"/>
</dbReference>
<dbReference type="GO" id="GO:0005615">
    <property type="term" value="C:extracellular space"/>
    <property type="evidence" value="ECO:0007669"/>
    <property type="project" value="TreeGrafter"/>
</dbReference>
<gene>
    <name evidence="5" type="ORF">PVAND_010167</name>
</gene>
<dbReference type="PANTHER" id="PTHR24373:SF370">
    <property type="entry name" value="FISH-LIPS, ISOFORM E"/>
    <property type="match status" value="1"/>
</dbReference>
<dbReference type="Pfam" id="PF13855">
    <property type="entry name" value="LRR_8"/>
    <property type="match status" value="2"/>
</dbReference>
<dbReference type="OrthoDB" id="7789470at2759"/>
<keyword evidence="2 4" id="KW-0732">Signal</keyword>
<dbReference type="Gene3D" id="3.80.10.10">
    <property type="entry name" value="Ribonuclease Inhibitor"/>
    <property type="match status" value="2"/>
</dbReference>
<protein>
    <submittedName>
        <fullName evidence="5">Uncharacterized protein</fullName>
    </submittedName>
</protein>
<proteinExistence type="predicted"/>
<evidence type="ECO:0000256" key="4">
    <source>
        <dbReference type="SAM" id="SignalP"/>
    </source>
</evidence>
<dbReference type="AlphaFoldDB" id="A0A9J6CER1"/>
<dbReference type="InterPro" id="IPR001611">
    <property type="entry name" value="Leu-rich_rpt"/>
</dbReference>
<dbReference type="SMART" id="SM00365">
    <property type="entry name" value="LRR_SD22"/>
    <property type="match status" value="3"/>
</dbReference>
<evidence type="ECO:0000256" key="2">
    <source>
        <dbReference type="ARBA" id="ARBA00022729"/>
    </source>
</evidence>
<dbReference type="GO" id="GO:0031012">
    <property type="term" value="C:extracellular matrix"/>
    <property type="evidence" value="ECO:0007669"/>
    <property type="project" value="TreeGrafter"/>
</dbReference>
<organism evidence="5 6">
    <name type="scientific">Polypedilum vanderplanki</name>
    <name type="common">Sleeping chironomid midge</name>
    <dbReference type="NCBI Taxonomy" id="319348"/>
    <lineage>
        <taxon>Eukaryota</taxon>
        <taxon>Metazoa</taxon>
        <taxon>Ecdysozoa</taxon>
        <taxon>Arthropoda</taxon>
        <taxon>Hexapoda</taxon>
        <taxon>Insecta</taxon>
        <taxon>Pterygota</taxon>
        <taxon>Neoptera</taxon>
        <taxon>Endopterygota</taxon>
        <taxon>Diptera</taxon>
        <taxon>Nematocera</taxon>
        <taxon>Chironomoidea</taxon>
        <taxon>Chironomidae</taxon>
        <taxon>Chironominae</taxon>
        <taxon>Polypedilum</taxon>
        <taxon>Polypedilum</taxon>
    </lineage>
</organism>
<evidence type="ECO:0000313" key="5">
    <source>
        <dbReference type="EMBL" id="KAG5680673.1"/>
    </source>
</evidence>
<dbReference type="PROSITE" id="PS51450">
    <property type="entry name" value="LRR"/>
    <property type="match status" value="2"/>
</dbReference>
<dbReference type="Proteomes" id="UP001107558">
    <property type="component" value="Chromosome 1"/>
</dbReference>
<dbReference type="InterPro" id="IPR032675">
    <property type="entry name" value="LRR_dom_sf"/>
</dbReference>
<feature type="signal peptide" evidence="4">
    <location>
        <begin position="1"/>
        <end position="20"/>
    </location>
</feature>
<reference evidence="5" key="1">
    <citation type="submission" date="2021-03" db="EMBL/GenBank/DDBJ databases">
        <title>Chromosome level genome of the anhydrobiotic midge Polypedilum vanderplanki.</title>
        <authorList>
            <person name="Yoshida Y."/>
            <person name="Kikawada T."/>
            <person name="Gusev O."/>
        </authorList>
    </citation>
    <scope>NUCLEOTIDE SEQUENCE</scope>
    <source>
        <strain evidence="5">NIAS01</strain>
        <tissue evidence="5">Whole body or cell culture</tissue>
    </source>
</reference>
<comment type="caution">
    <text evidence="5">The sequence shown here is derived from an EMBL/GenBank/DDBJ whole genome shotgun (WGS) entry which is preliminary data.</text>
</comment>
<feature type="chain" id="PRO_5039932167" evidence="4">
    <location>
        <begin position="21"/>
        <end position="479"/>
    </location>
</feature>
<accession>A0A9J6CER1</accession>
<evidence type="ECO:0000256" key="3">
    <source>
        <dbReference type="ARBA" id="ARBA00022737"/>
    </source>
</evidence>
<evidence type="ECO:0000256" key="1">
    <source>
        <dbReference type="ARBA" id="ARBA00022614"/>
    </source>
</evidence>
<dbReference type="SUPFAM" id="SSF52058">
    <property type="entry name" value="L domain-like"/>
    <property type="match status" value="1"/>
</dbReference>
<keyword evidence="3" id="KW-0677">Repeat</keyword>
<sequence>MKAFLVILSIIFVTVAKGSSEKVTIECDSVTYFKSYFRSGAIHSSDFDVTCYIDNARENFDLIKTCAGFKSIYFNIICSNLTYLSTKNSIIKKIPSNFFMQVPKLTTFIATNVNLEEIHRDDFKDAENLIVLNMADNMIELLESEIFSYLKKLRILDLSNNKITSLDEETFIGSGDDLYEVYLSGNKINILDYNVFKPIATNKLYPLKLNMDSNKVQKIKESNEPNSIQFHVLSLNKNQISKFSCSGVKISEIYLEENGLETFDCDAQYISIAKNNVKVLKLQNNAKGLGISQNNIKVFSVDEKSEMMSLDMSDNGDISLQLEAVKNMTKLRRLSISSSFIGTVYDDLFAKMENLTYLYMNSCGLKSISSRLFLKNTELKFLEISNNQLEKLDLNVFIGSRQLSYIDISNNKLSRIGNIEKIKTILPELKQIKIYGNPWKCIEFSTIMRTLKQLNIKIADNEPINKNYDVPNVSGIPCY</sequence>
<evidence type="ECO:0000313" key="6">
    <source>
        <dbReference type="Proteomes" id="UP001107558"/>
    </source>
</evidence>
<dbReference type="InterPro" id="IPR050328">
    <property type="entry name" value="Dev_Immune_Receptor"/>
</dbReference>